<gene>
    <name evidence="2" type="ORF">Sradi_6928100</name>
</gene>
<dbReference type="InterPro" id="IPR000477">
    <property type="entry name" value="RT_dom"/>
</dbReference>
<reference evidence="2" key="2">
    <citation type="journal article" date="2024" name="Plant">
        <title>Genomic evolution and insights into agronomic trait innovations of Sesamum species.</title>
        <authorList>
            <person name="Miao H."/>
            <person name="Wang L."/>
            <person name="Qu L."/>
            <person name="Liu H."/>
            <person name="Sun Y."/>
            <person name="Le M."/>
            <person name="Wang Q."/>
            <person name="Wei S."/>
            <person name="Zheng Y."/>
            <person name="Lin W."/>
            <person name="Duan Y."/>
            <person name="Cao H."/>
            <person name="Xiong S."/>
            <person name="Wang X."/>
            <person name="Wei L."/>
            <person name="Li C."/>
            <person name="Ma Q."/>
            <person name="Ju M."/>
            <person name="Zhao R."/>
            <person name="Li G."/>
            <person name="Mu C."/>
            <person name="Tian Q."/>
            <person name="Mei H."/>
            <person name="Zhang T."/>
            <person name="Gao T."/>
            <person name="Zhang H."/>
        </authorList>
    </citation>
    <scope>NUCLEOTIDE SEQUENCE</scope>
    <source>
        <strain evidence="2">G02</strain>
    </source>
</reference>
<dbReference type="AlphaFoldDB" id="A0AAW2JGU3"/>
<feature type="domain" description="Reverse transcriptase" evidence="1">
    <location>
        <begin position="1"/>
        <end position="266"/>
    </location>
</feature>
<dbReference type="SUPFAM" id="SSF56672">
    <property type="entry name" value="DNA/RNA polymerases"/>
    <property type="match status" value="1"/>
</dbReference>
<dbReference type="PANTHER" id="PTHR33116">
    <property type="entry name" value="REVERSE TRANSCRIPTASE ZINC-BINDING DOMAIN-CONTAINING PROTEIN-RELATED-RELATED"/>
    <property type="match status" value="1"/>
</dbReference>
<dbReference type="InterPro" id="IPR026960">
    <property type="entry name" value="RVT-Znf"/>
</dbReference>
<dbReference type="PROSITE" id="PS50878">
    <property type="entry name" value="RT_POL"/>
    <property type="match status" value="1"/>
</dbReference>
<proteinExistence type="predicted"/>
<name>A0AAW2JGU3_SESRA</name>
<comment type="caution">
    <text evidence="2">The sequence shown here is derived from an EMBL/GenBank/DDBJ whole genome shotgun (WGS) entry which is preliminary data.</text>
</comment>
<accession>A0AAW2JGU3</accession>
<organism evidence="2">
    <name type="scientific">Sesamum radiatum</name>
    <name type="common">Black benniseed</name>
    <dbReference type="NCBI Taxonomy" id="300843"/>
    <lineage>
        <taxon>Eukaryota</taxon>
        <taxon>Viridiplantae</taxon>
        <taxon>Streptophyta</taxon>
        <taxon>Embryophyta</taxon>
        <taxon>Tracheophyta</taxon>
        <taxon>Spermatophyta</taxon>
        <taxon>Magnoliopsida</taxon>
        <taxon>eudicotyledons</taxon>
        <taxon>Gunneridae</taxon>
        <taxon>Pentapetalae</taxon>
        <taxon>asterids</taxon>
        <taxon>lamiids</taxon>
        <taxon>Lamiales</taxon>
        <taxon>Pedaliaceae</taxon>
        <taxon>Sesamum</taxon>
    </lineage>
</organism>
<protein>
    <recommendedName>
        <fullName evidence="1">Reverse transcriptase domain-containing protein</fullName>
    </recommendedName>
</protein>
<dbReference type="InterPro" id="IPR043502">
    <property type="entry name" value="DNA/RNA_pol_sf"/>
</dbReference>
<dbReference type="PANTHER" id="PTHR33116:SF84">
    <property type="entry name" value="RNA-DIRECTED DNA POLYMERASE"/>
    <property type="match status" value="1"/>
</dbReference>
<evidence type="ECO:0000259" key="1">
    <source>
        <dbReference type="PROSITE" id="PS50878"/>
    </source>
</evidence>
<dbReference type="CDD" id="cd01650">
    <property type="entry name" value="RT_nLTR_like"/>
    <property type="match status" value="1"/>
</dbReference>
<dbReference type="EMBL" id="JACGWJ010000292">
    <property type="protein sequence ID" value="KAL0293597.1"/>
    <property type="molecule type" value="Genomic_DNA"/>
</dbReference>
<reference evidence="2" key="1">
    <citation type="submission" date="2020-06" db="EMBL/GenBank/DDBJ databases">
        <authorList>
            <person name="Li T."/>
            <person name="Hu X."/>
            <person name="Zhang T."/>
            <person name="Song X."/>
            <person name="Zhang H."/>
            <person name="Dai N."/>
            <person name="Sheng W."/>
            <person name="Hou X."/>
            <person name="Wei L."/>
        </authorList>
    </citation>
    <scope>NUCLEOTIDE SEQUENCE</scope>
    <source>
        <strain evidence="2">G02</strain>
        <tissue evidence="2">Leaf</tissue>
    </source>
</reference>
<evidence type="ECO:0000313" key="2">
    <source>
        <dbReference type="EMBL" id="KAL0293597.1"/>
    </source>
</evidence>
<dbReference type="Pfam" id="PF13966">
    <property type="entry name" value="zf-RVT"/>
    <property type="match status" value="1"/>
</dbReference>
<sequence length="690" mass="78736">MQRNINLEFLRHHIKHSLTSDEADTICAPVTLAEIKDAAFDIAEDSAPGPDGYTAGFFKASWSVVGKEISEAVSEFFRTGKLLKQNAFVPGRSISDNILLAQELLAGYNQAKLPPRCTIKVDIQKAYDSVDWDFLTAVLKLFEFPAQFIGWIEQCVSTASFSISLNGSIYGFFPGARGLRQESHTVPSFQFHWKCKEQQILDLCFADDVLVFCKADIPSISVIKDTLCEFAELSGLKVNPHKSQIILSRAAQQDKQQILEFLGFQEGCLPVRYLGVPLSASRLTIADCKPLIDKLETRIAGWNHLNLTFAGRVQLIRSVLNTLHSYWASVFILPKGIIKILEAKIRKFLWQGSTGRGYAKVAWEQICRPKEEGGLGFRSIMIMNQALMLKHLWKLIQPDSESIWVNWILHYRLRKTTLWTFTGSTGSWGWKKMIKLKPFLKRGTHYRVGDGSTFKLWQDIWHEQGPLCLSHPEGPQLTGLPLDALLSSVIQHGQWSWPAISDAEFNEVSSQLPPIHPNSPDEITWRLNSGKFTVQSAIELFQPHTNQVEWHGLLQGRYKIPRHSFILWLAIMEKLSTMDKAWLSHGDNGCVFCDGHFTETHEHLFFNCQYSKRCLHLVQRQVRFQWPCSSWQHGIHWASKRWRSSHLVNAASRALLAALVYYIWIERNNRRFNNTATAAESVAYRVVEEI</sequence>
<dbReference type="Pfam" id="PF00078">
    <property type="entry name" value="RVT_1"/>
    <property type="match status" value="1"/>
</dbReference>